<protein>
    <submittedName>
        <fullName evidence="7">C6 transcription factor</fullName>
    </submittedName>
</protein>
<evidence type="ECO:0000259" key="6">
    <source>
        <dbReference type="PROSITE" id="PS50048"/>
    </source>
</evidence>
<feature type="compositionally biased region" description="Low complexity" evidence="5">
    <location>
        <begin position="13"/>
        <end position="23"/>
    </location>
</feature>
<feature type="compositionally biased region" description="Basic residues" evidence="5">
    <location>
        <begin position="35"/>
        <end position="44"/>
    </location>
</feature>
<dbReference type="PANTHER" id="PTHR47784:SF7">
    <property type="entry name" value="ZN(II)2CYS6 TRANSCRIPTION FACTOR (EUROFUNG)"/>
    <property type="match status" value="1"/>
</dbReference>
<keyword evidence="2" id="KW-0238">DNA-binding</keyword>
<dbReference type="Gene3D" id="4.10.240.10">
    <property type="entry name" value="Zn(2)-C6 fungal-type DNA-binding domain"/>
    <property type="match status" value="1"/>
</dbReference>
<dbReference type="Pfam" id="PF00172">
    <property type="entry name" value="Zn_clus"/>
    <property type="match status" value="1"/>
</dbReference>
<dbReference type="GO" id="GO:0001228">
    <property type="term" value="F:DNA-binding transcription activator activity, RNA polymerase II-specific"/>
    <property type="evidence" value="ECO:0007669"/>
    <property type="project" value="TreeGrafter"/>
</dbReference>
<sequence>MEHTFRLTRFQTSVSSHRSSSISGPVRRTQIEQHRTKRPHTKSRHGCFNCKARRVKCQETQPHPCANCISRNMRCIYPSKEQFLRRQHASPFGGRHRRQLPWSYESSSGYNTPPSSSESAVTLSSHHPVLSHTFTADDLRFFHHFLIAAYPHLPFGSEDLWKTSLPASAHECPHLMHAILCLGATHLSLVTPDGSRYTTLAVTHRGQALRTLGNELAKGDQCSKTDLDLMLATVYALTFQANFMADGLFDFAIMVRGCSIITQRILNKYKGSDMFTLLTSDLIITNIVPQLPLTPYADTEDLNRSIKTLKTIEPWLLSDSHRSAYSALLNTYNALKRSERDGFVAFTGFYDDWGRMSNREFMEFLDPGNYVSRILFLHYVVVSIMLKPVFRVLRKPRMLVFPKDELPLLQRGVYIYECLPCGIRGLVEWQFQFITVHKASLEVPGLRSVMEDSSELSTVSNG</sequence>
<dbReference type="AlphaFoldDB" id="A0A2G7G339"/>
<dbReference type="EMBL" id="NEXV01000181">
    <property type="protein sequence ID" value="PIG87223.1"/>
    <property type="molecule type" value="Genomic_DNA"/>
</dbReference>
<dbReference type="GO" id="GO:0003677">
    <property type="term" value="F:DNA binding"/>
    <property type="evidence" value="ECO:0007669"/>
    <property type="project" value="UniProtKB-KW"/>
</dbReference>
<dbReference type="CDD" id="cd00067">
    <property type="entry name" value="GAL4"/>
    <property type="match status" value="1"/>
</dbReference>
<dbReference type="Pfam" id="PF11951">
    <property type="entry name" value="Fungal_trans_2"/>
    <property type="match status" value="1"/>
</dbReference>
<dbReference type="PANTHER" id="PTHR47784">
    <property type="entry name" value="STEROL UPTAKE CONTROL PROTEIN 2"/>
    <property type="match status" value="1"/>
</dbReference>
<keyword evidence="3" id="KW-0804">Transcription</keyword>
<reference evidence="7 8" key="1">
    <citation type="submission" date="2017-05" db="EMBL/GenBank/DDBJ databases">
        <title>Genome sequence for an aflatoxigenic pathogen of Argentinian peanut, Aspergillus arachidicola.</title>
        <authorList>
            <person name="Moore G."/>
            <person name="Beltz S.B."/>
            <person name="Mack B.M."/>
        </authorList>
    </citation>
    <scope>NUCLEOTIDE SEQUENCE [LARGE SCALE GENOMIC DNA]</scope>
    <source>
        <strain evidence="7 8">CBS 117610</strain>
    </source>
</reference>
<keyword evidence="1" id="KW-0805">Transcription regulation</keyword>
<name>A0A2G7G339_9EURO</name>
<organism evidence="7 8">
    <name type="scientific">Aspergillus arachidicola</name>
    <dbReference type="NCBI Taxonomy" id="656916"/>
    <lineage>
        <taxon>Eukaryota</taxon>
        <taxon>Fungi</taxon>
        <taxon>Dikarya</taxon>
        <taxon>Ascomycota</taxon>
        <taxon>Pezizomycotina</taxon>
        <taxon>Eurotiomycetes</taxon>
        <taxon>Eurotiomycetidae</taxon>
        <taxon>Eurotiales</taxon>
        <taxon>Aspergillaceae</taxon>
        <taxon>Aspergillus</taxon>
        <taxon>Aspergillus subgen. Circumdati</taxon>
    </lineage>
</organism>
<comment type="caution">
    <text evidence="7">The sequence shown here is derived from an EMBL/GenBank/DDBJ whole genome shotgun (WGS) entry which is preliminary data.</text>
</comment>
<dbReference type="PROSITE" id="PS00463">
    <property type="entry name" value="ZN2_CY6_FUNGAL_1"/>
    <property type="match status" value="1"/>
</dbReference>
<evidence type="ECO:0000256" key="3">
    <source>
        <dbReference type="ARBA" id="ARBA00023163"/>
    </source>
</evidence>
<dbReference type="GO" id="GO:0008270">
    <property type="term" value="F:zinc ion binding"/>
    <property type="evidence" value="ECO:0007669"/>
    <property type="project" value="InterPro"/>
</dbReference>
<dbReference type="Proteomes" id="UP000231358">
    <property type="component" value="Unassembled WGS sequence"/>
</dbReference>
<feature type="domain" description="Zn(2)-C6 fungal-type" evidence="6">
    <location>
        <begin position="46"/>
        <end position="77"/>
    </location>
</feature>
<gene>
    <name evidence="7" type="ORF">AARAC_011655</name>
</gene>
<feature type="region of interest" description="Disordered" evidence="5">
    <location>
        <begin position="1"/>
        <end position="44"/>
    </location>
</feature>
<dbReference type="SUPFAM" id="SSF57701">
    <property type="entry name" value="Zn2/Cys6 DNA-binding domain"/>
    <property type="match status" value="1"/>
</dbReference>
<evidence type="ECO:0000313" key="7">
    <source>
        <dbReference type="EMBL" id="PIG87223.1"/>
    </source>
</evidence>
<evidence type="ECO:0000256" key="4">
    <source>
        <dbReference type="ARBA" id="ARBA00023242"/>
    </source>
</evidence>
<accession>A0A2G7G339</accession>
<dbReference type="SMART" id="SM00066">
    <property type="entry name" value="GAL4"/>
    <property type="match status" value="1"/>
</dbReference>
<dbReference type="InterPro" id="IPR053157">
    <property type="entry name" value="Sterol_Uptake_Regulator"/>
</dbReference>
<dbReference type="STRING" id="656916.A0A2G7G339"/>
<dbReference type="InterPro" id="IPR036864">
    <property type="entry name" value="Zn2-C6_fun-type_DNA-bd_sf"/>
</dbReference>
<evidence type="ECO:0000256" key="2">
    <source>
        <dbReference type="ARBA" id="ARBA00023125"/>
    </source>
</evidence>
<proteinExistence type="predicted"/>
<keyword evidence="8" id="KW-1185">Reference proteome</keyword>
<evidence type="ECO:0000313" key="8">
    <source>
        <dbReference type="Proteomes" id="UP000231358"/>
    </source>
</evidence>
<keyword evidence="4" id="KW-0539">Nucleus</keyword>
<dbReference type="PROSITE" id="PS50048">
    <property type="entry name" value="ZN2_CY6_FUNGAL_2"/>
    <property type="match status" value="1"/>
</dbReference>
<dbReference type="InterPro" id="IPR021858">
    <property type="entry name" value="Fun_TF"/>
</dbReference>
<evidence type="ECO:0000256" key="5">
    <source>
        <dbReference type="SAM" id="MobiDB-lite"/>
    </source>
</evidence>
<evidence type="ECO:0000256" key="1">
    <source>
        <dbReference type="ARBA" id="ARBA00023015"/>
    </source>
</evidence>
<dbReference type="InterPro" id="IPR001138">
    <property type="entry name" value="Zn2Cys6_DnaBD"/>
</dbReference>